<dbReference type="eggNOG" id="COG1073">
    <property type="taxonomic scope" value="Bacteria"/>
</dbReference>
<dbReference type="SUPFAM" id="SSF53474">
    <property type="entry name" value="alpha/beta-Hydrolases"/>
    <property type="match status" value="1"/>
</dbReference>
<comment type="caution">
    <text evidence="1">The sequence shown here is derived from an EMBL/GenBank/DDBJ whole genome shotgun (WGS) entry which is preliminary data.</text>
</comment>
<dbReference type="PATRIC" id="fig|1125725.3.peg.1900"/>
<dbReference type="Proteomes" id="UP000016412">
    <property type="component" value="Unassembled WGS sequence"/>
</dbReference>
<sequence length="378" mass="42555">MANIIDYIEWRGDLSFSAVPFNDIDALILCQISYLDFSGIVSERFKDCVILNDAAALFRSAKDFSRRRKVGAMINSQTVDLLFAAASSNRFGTIKACGYAERFDLQKEEQFSATTFLTGDKYAFVAFRGTDDTIIGWKEDFNMGVLKTVPAQTDALSYLTEAMKSIRGRFRVGGHSKGGNLSIYAAANIDRKFKKRISCVYNNDGPGFREEIVASLEFRELAPKIRSFYPQLSIVGMLFSHAASYAVVESEQAGIRQHDPFSWHLTKDGFVSLPGFDAASEWFHDTFNAWFRELSDAERSRFVTTLFKVLEATDAKTNSELEKNWWQNSAKIVGAFAKLDGPSRDNIIKTVQLLFQIGHRHLAPARFLPSDASKKKNR</sequence>
<reference evidence="3 4" key="1">
    <citation type="submission" date="2013-08" db="EMBL/GenBank/DDBJ databases">
        <authorList>
            <person name="Durkin A.S."/>
            <person name="Haft D.R."/>
            <person name="McCorrison J."/>
            <person name="Torralba M."/>
            <person name="Gillis M."/>
            <person name="Haft D.H."/>
            <person name="Methe B."/>
            <person name="Sutton G."/>
            <person name="Nelson K.E."/>
        </authorList>
    </citation>
    <scope>NUCLEOTIDE SEQUENCE [LARGE SCALE GENOMIC DNA]</scope>
    <source>
        <strain evidence="2 4">ATCC 35536</strain>
        <strain evidence="1 3">VPI DR56BR1116</strain>
    </source>
</reference>
<dbReference type="InterPro" id="IPR024499">
    <property type="entry name" value="Mbeg1-like"/>
</dbReference>
<keyword evidence="4" id="KW-1185">Reference proteome</keyword>
<dbReference type="AlphaFoldDB" id="U1FK32"/>
<dbReference type="EMBL" id="AUZJ01000047">
    <property type="protein sequence ID" value="ERF60138.1"/>
    <property type="molecule type" value="Genomic_DNA"/>
</dbReference>
<dbReference type="RefSeq" id="WP_021330895.1">
    <property type="nucleotide sequence ID" value="NZ_AUZJ01000047.1"/>
</dbReference>
<accession>U1FK32</accession>
<dbReference type="InterPro" id="IPR029058">
    <property type="entry name" value="AB_hydrolase_fold"/>
</dbReference>
<evidence type="ECO:0000313" key="3">
    <source>
        <dbReference type="Proteomes" id="UP000016412"/>
    </source>
</evidence>
<gene>
    <name evidence="2" type="ORF">HMPREF0860_1755</name>
    <name evidence="1" type="ORF">HMPREF1325_0145</name>
</gene>
<protein>
    <submittedName>
        <fullName evidence="1">PF11187 family protein</fullName>
    </submittedName>
</protein>
<evidence type="ECO:0000313" key="1">
    <source>
        <dbReference type="EMBL" id="ERF60138.1"/>
    </source>
</evidence>
<dbReference type="Proteomes" id="UP000016646">
    <property type="component" value="Unassembled WGS sequence"/>
</dbReference>
<evidence type="ECO:0000313" key="2">
    <source>
        <dbReference type="EMBL" id="ERJ98214.1"/>
    </source>
</evidence>
<dbReference type="Pfam" id="PF11187">
    <property type="entry name" value="Mbeg1-like"/>
    <property type="match status" value="1"/>
</dbReference>
<dbReference type="OrthoDB" id="9769481at2"/>
<evidence type="ECO:0000313" key="4">
    <source>
        <dbReference type="Proteomes" id="UP000016646"/>
    </source>
</evidence>
<dbReference type="EMBL" id="AVQI01000082">
    <property type="protein sequence ID" value="ERJ98214.1"/>
    <property type="molecule type" value="Genomic_DNA"/>
</dbReference>
<dbReference type="STRING" id="1125725.HMPREF1325_0145"/>
<name>U1FK32_TRESO</name>
<organism evidence="1 3">
    <name type="scientific">Treponema socranskii subsp. socranskii VPI DR56BR1116 = ATCC 35536</name>
    <dbReference type="NCBI Taxonomy" id="1125725"/>
    <lineage>
        <taxon>Bacteria</taxon>
        <taxon>Pseudomonadati</taxon>
        <taxon>Spirochaetota</taxon>
        <taxon>Spirochaetia</taxon>
        <taxon>Spirochaetales</taxon>
        <taxon>Treponemataceae</taxon>
        <taxon>Treponema</taxon>
    </lineage>
</organism>
<proteinExistence type="predicted"/>